<dbReference type="PANTHER" id="PTHR35370:SF1">
    <property type="entry name" value="TYPE VI SECRETION SYSTEM COMPONENT TSSF1"/>
    <property type="match status" value="1"/>
</dbReference>
<reference evidence="1 2" key="1">
    <citation type="submission" date="2017-04" db="EMBL/GenBank/DDBJ databases">
        <title>Draft genome sequence of Zooshikella ganghwensis VG4 isolated from Red Sea sediments.</title>
        <authorList>
            <person name="Rehman Z."/>
            <person name="Alam I."/>
            <person name="Kamau A."/>
            <person name="Bajic V."/>
            <person name="Leiknes T."/>
        </authorList>
    </citation>
    <scope>NUCLEOTIDE SEQUENCE [LARGE SCALE GENOMIC DNA]</scope>
    <source>
        <strain evidence="1 2">VG4</strain>
    </source>
</reference>
<name>A0A4P9VNW6_9GAMM</name>
<dbReference type="AlphaFoldDB" id="A0A4P9VNW6"/>
<dbReference type="Pfam" id="PF05947">
    <property type="entry name" value="T6SS_TssF"/>
    <property type="match status" value="1"/>
</dbReference>
<protein>
    <submittedName>
        <fullName evidence="1">Type VI secretion system baseplate subunit TssF</fullName>
    </submittedName>
</protein>
<organism evidence="1 2">
    <name type="scientific">Zooshikella ganghwensis</name>
    <dbReference type="NCBI Taxonomy" id="202772"/>
    <lineage>
        <taxon>Bacteria</taxon>
        <taxon>Pseudomonadati</taxon>
        <taxon>Pseudomonadota</taxon>
        <taxon>Gammaproteobacteria</taxon>
        <taxon>Oceanospirillales</taxon>
        <taxon>Zooshikellaceae</taxon>
        <taxon>Zooshikella</taxon>
    </lineage>
</organism>
<evidence type="ECO:0000313" key="2">
    <source>
        <dbReference type="Proteomes" id="UP000257039"/>
    </source>
</evidence>
<dbReference type="PANTHER" id="PTHR35370">
    <property type="entry name" value="CYTOPLASMIC PROTEIN-RELATED-RELATED"/>
    <property type="match status" value="1"/>
</dbReference>
<proteinExistence type="predicted"/>
<dbReference type="PIRSF" id="PIRSF028304">
    <property type="entry name" value="UCP028304"/>
    <property type="match status" value="1"/>
</dbReference>
<accession>A0A4P9VNW6</accession>
<dbReference type="Proteomes" id="UP000257039">
    <property type="component" value="Unassembled WGS sequence"/>
</dbReference>
<sequence length="633" mass="71648">MHSLFGSHKLFQCSFLCLPVHSRGSSMSWGDSHPLADYFYREIQHLRRDGVEFAKAHPEYAQALGLSAGVSADPHVEMLLQGVAYLTGRLNYRLDVDRNLLPAVLLDQLYPHLVSPLPAMVMAQVNIQPDGANFRAGWQLARGRNVFIETEQRRGDQVRCRFQVACDTPLWPLDIKQINWSPLAGLPAEVITADVVGGVHVTFVNMGEDPVQTLPLSQLRFYLAGNTTQQFKLYELLHEHIVSIWIKVNEESSWRKLSAASLVGCGFSDEEALLLDEPTSFSGYRLLQEYFAFPERFLLFDIKGLELAGATDQFQLLLLSDTVLPEQLHLTEESLKLNCVPLVNLFKQHLDPLRMDHHHYEYRLVADYSHHSYCEVVKPIHLEAFRPGQPVRKVESYFELSDIWQVEDDDYFYLCRRELSQRPDIPGTELWISLLDPSLSLTNPVADTLSGSVWSTNRTLPEQLRQGDALQLEGAGPVNHLTLLMSPTAYHPPPLLSQTPWLLLAQVNNLHLSLHDSESLLANLCQLLLLHGGMRGEANRKQITSIQSIKGKSAVQRMGNELWRGFCQGIELTMTVNETQFGQGSPLLLGEILQHVLARYVSSNHFVSLVLHSKQRKGLWKRWPAQVGEQLIL</sequence>
<dbReference type="EMBL" id="NDXW01000001">
    <property type="protein sequence ID" value="RDH43820.1"/>
    <property type="molecule type" value="Genomic_DNA"/>
</dbReference>
<comment type="caution">
    <text evidence="1">The sequence shown here is derived from an EMBL/GenBank/DDBJ whole genome shotgun (WGS) entry which is preliminary data.</text>
</comment>
<dbReference type="InterPro" id="IPR010272">
    <property type="entry name" value="T6SS_TssF"/>
</dbReference>
<dbReference type="NCBIfam" id="TIGR03359">
    <property type="entry name" value="VI_chp_6"/>
    <property type="match status" value="1"/>
</dbReference>
<evidence type="ECO:0000313" key="1">
    <source>
        <dbReference type="EMBL" id="RDH43820.1"/>
    </source>
</evidence>
<keyword evidence="2" id="KW-1185">Reference proteome</keyword>
<gene>
    <name evidence="1" type="primary">vasA</name>
    <name evidence="1" type="ORF">B9G39_10400</name>
</gene>